<dbReference type="Pfam" id="PF13424">
    <property type="entry name" value="TPR_12"/>
    <property type="match status" value="1"/>
</dbReference>
<feature type="repeat" description="TPR" evidence="4">
    <location>
        <begin position="1902"/>
        <end position="1935"/>
    </location>
</feature>
<evidence type="ECO:0000313" key="7">
    <source>
        <dbReference type="Proteomes" id="UP000030700"/>
    </source>
</evidence>
<feature type="repeat" description="WD" evidence="3">
    <location>
        <begin position="903"/>
        <end position="944"/>
    </location>
</feature>
<feature type="repeat" description="TPR" evidence="4">
    <location>
        <begin position="1689"/>
        <end position="1722"/>
    </location>
</feature>
<feature type="repeat" description="WD" evidence="3">
    <location>
        <begin position="1155"/>
        <end position="1196"/>
    </location>
</feature>
<dbReference type="InterPro" id="IPR011990">
    <property type="entry name" value="TPR-like_helical_dom_sf"/>
</dbReference>
<feature type="repeat" description="TPR" evidence="4">
    <location>
        <begin position="1655"/>
        <end position="1688"/>
    </location>
</feature>
<keyword evidence="2" id="KW-0677">Repeat</keyword>
<sequence length="2377" mass="263261">MDTLELIRLIRESYPFPIAHAHKKTLGVLENEEKKLTCLFQTAETTIQFLALLALAQVRQDIISRKPVPNLAKLREKLNLATPSLGKWSTMARETMKAYWNSRDQLAVPELFDLFWSWDAARQKIGSKPINNTAIAPLIELRNNFHHGRIQSHQIPDLLPTALDQLHRFLAAIRFVAEYQLVFTNRILLDQEQEDAYLNELMLFTGCFSAFDSDRWKSAIRLKPDAVVFLHPQTGRHLVLSPFIAFTNQFNGLPDLLVINSLAAKEAEYVATLFGHVAKTAQPDWADGAKYFAALNEFVTQLQQAADAAAPAELPQEETAPAPVEDDAPIMRKAAAPSAAPHTQHASPYKFLDYYNPEDADIFFGRDREIRLLEQKFHNTRLLVLHGESGTGKTSLIRAGLMPRLSPEVFVPVYVRVLHDPLREIKRELLRQLALPDEHLLDKPFAEFLTVVTERVSKTVIIVFDQFEEFFLRFDDEARRRVIAELAACLTETRLDVKFLIAIRSDYFALLAAFEEAIPQVFTHQIHLERLTEAQAVEAVIKPAERLGIQVDEPMVQIKLLPELLAKDGGIEPPLLQIVCDALYQHAQNDGRSVVDMRDYEAVGDVTGALGNYLHEKLRQFGKHQATARAALKALVTAEGTKRASFVPELCSRISSSGQRIAEEELRRDYLDKFVRDRLVRVDDVEGQARYELSHDYLARHIEAWIEESERELTKALELIDRAYETYQATRVLLERSALQALKPFETQLALPPEKQAFLDRSKTETRKQRRGLWLKVAAALMAVALIVGGGFGYRLYQSYQETQQQRDLALAEEQKANAARQTAVRQTEIAQTNLQQAQINEIEALNQSAKALFLSHDELGALLAGIKANKQAQAAKAPADLHDQINITVRDIVDEIAELNRLEGHADFVIGIAFSPDGTLLASSSADGTLKLWNVADGKIIRTLYGHAGWVVSVSFSPDGKLLASGGADKTIKLWNVPDGSAIRTLYGHSGSAASLSFSPDGSLLASGSLDNTVKLWQVSNGAELRTLQGHTGSLNAVSFSPDGTLLASGGADKIIRLWQVADGKEIRTISGHTKEIFSLSFSPDGALLASSGKDKTVRLWNVSDGSKIRTFQGHARTVRSVSFSPDGEMLASSSEDKTVKIWKVADGAELKNFAGHTNTVYSVRFSPDGRLLASGSGDKTIRFWQAAEGNDRRTLAGHTEKVLSVSFSPDVTLLASGSEDKTVRIWDAATGKQISVLPKYPITETPCIRFSPDGAMITAGGALWRVSDGTEIRTFGKLSITPSVSISPDGAIMAAGSMDSTITLWNVADGKEIRTLHGHDTVAGIVGYIYGLSFSPDGKILASASSDQTIKLWNVADGSEIRTLRGHAGWVQSVSFSPDGTLLVSGSADETIKLWTVADGSEIRTLRGHAGVVNSVSFSPNGSLLASGSSDQTIKLWKVADGVEIQTLRGHAGGVNSVSFSPDGMVLASGSDDNTIKFWPVMQADVVARGCAWLRDYLKFNPSLRDADRGWCAEEEIATYRQQIEIKSDHADAWNRLGVVLYAQGNLEEARAAFQKQVVITPDHADAWYNLGVLWEAQGNLEEALQAYQQQITVMPDHEKAWHNVGLAFQRQGKQDKALAAFQKHAEILQANGELDKAIAAYQTLLDVNPADEAALYQMARAFQQQDKLDEAIPAFQTLLKVNPAYPNAWNELGRAFQKQSKLDEALAAFKKQTETTPDHADAWNNLGLAFKQQGKLDNALAAFQKQTAVKPDHADAWFNLGDTLWKQGKVDDALKAFHQQLAVNPAHAMVFQEMKMIGFSLSMQGLFGDKKQIDSAISVFQTLLAMNPKQFDLWEVLGDICFQAKRLDDAIAAYQTLGDMKPDYKDVWKKLGDTFEERGNTDEAIAAYRKQVEVTPDHQDAWYKLGFTYQMHGKPEEALAAYQQQVAVNPTHQWAWGNMAMMYENQGKLDDAAAAWRKQAEAKSDHVYAWFNAGQILVKQGKYDDAIAAYKKQMEATPGSGFGSGVAWEGIGTALWKQGKLEEAAKVFADGLKSDQNCVGLLKSDAALALIQDNAAHAQERIDKALTLVEPDNQWFAIIPFYAWIINPAQGYDPVLIALSSMSPTTEFSQDFSLLTPALNRLDTATQQIAQQFIALFEGKNDLLSFCQKLLEGNPNQPHAWFLLGSVFDASGKSDEAISAFQKVVEMKPDYENAWFRLGNAFFHQQKWDEAITSYKEQLDRTPQNESAWMMYGYAFWKAGKLDEAATAFADGLKVNPKNLNLLSNDTELAFVQGDLKRSQQRIDATLPLVQAGSELFVVLSFYQWLSNPEQAWNQVLTAITQAPTAKFAGWDFSATTAALERLDADTQQAAQEFIAFFEGKIDLPTLKAQLEGR</sequence>
<evidence type="ECO:0000259" key="5">
    <source>
        <dbReference type="Pfam" id="PF20703"/>
    </source>
</evidence>
<dbReference type="InterPro" id="IPR019775">
    <property type="entry name" value="WD40_repeat_CS"/>
</dbReference>
<feature type="repeat" description="WD" evidence="3">
    <location>
        <begin position="1324"/>
        <end position="1365"/>
    </location>
</feature>
<dbReference type="InterPro" id="IPR001680">
    <property type="entry name" value="WD40_rpt"/>
</dbReference>
<feature type="repeat" description="WD" evidence="3">
    <location>
        <begin position="1113"/>
        <end position="1154"/>
    </location>
</feature>
<dbReference type="PROSITE" id="PS50005">
    <property type="entry name" value="TPR"/>
    <property type="match status" value="13"/>
</dbReference>
<dbReference type="Proteomes" id="UP000030700">
    <property type="component" value="Unassembled WGS sequence"/>
</dbReference>
<feature type="repeat" description="TPR" evidence="4">
    <location>
        <begin position="2195"/>
        <end position="2228"/>
    </location>
</feature>
<dbReference type="Gene3D" id="3.40.50.300">
    <property type="entry name" value="P-loop containing nucleotide triphosphate hydrolases"/>
    <property type="match status" value="1"/>
</dbReference>
<feature type="repeat" description="TPR" evidence="4">
    <location>
        <begin position="2229"/>
        <end position="2262"/>
    </location>
</feature>
<feature type="repeat" description="WD" evidence="3">
    <location>
        <begin position="1366"/>
        <end position="1407"/>
    </location>
</feature>
<feature type="domain" description="Novel STAND NTPase 1" evidence="5">
    <location>
        <begin position="348"/>
        <end position="728"/>
    </location>
</feature>
<evidence type="ECO:0000256" key="1">
    <source>
        <dbReference type="ARBA" id="ARBA00022574"/>
    </source>
</evidence>
<feature type="repeat" description="WD" evidence="3">
    <location>
        <begin position="1408"/>
        <end position="1449"/>
    </location>
</feature>
<evidence type="ECO:0000256" key="4">
    <source>
        <dbReference type="PROSITE-ProRule" id="PRU00339"/>
    </source>
</evidence>
<dbReference type="Pfam" id="PF13181">
    <property type="entry name" value="TPR_8"/>
    <property type="match status" value="1"/>
</dbReference>
<dbReference type="SMART" id="SM00028">
    <property type="entry name" value="TPR"/>
    <property type="match status" value="16"/>
</dbReference>
<organism evidence="6">
    <name type="scientific">Candidatus Moduliflexus flocculans</name>
    <dbReference type="NCBI Taxonomy" id="1499966"/>
    <lineage>
        <taxon>Bacteria</taxon>
        <taxon>Candidatus Moduliflexota</taxon>
        <taxon>Candidatus Moduliflexia</taxon>
        <taxon>Candidatus Moduliflexales</taxon>
        <taxon>Candidatus Moduliflexaceae</taxon>
    </lineage>
</organism>
<dbReference type="Pfam" id="PF13432">
    <property type="entry name" value="TPR_16"/>
    <property type="match status" value="5"/>
</dbReference>
<proteinExistence type="predicted"/>
<feature type="repeat" description="WD" evidence="3">
    <location>
        <begin position="1197"/>
        <end position="1238"/>
    </location>
</feature>
<dbReference type="PROSITE" id="PS50293">
    <property type="entry name" value="TPR_REGION"/>
    <property type="match status" value="5"/>
</dbReference>
<dbReference type="SMART" id="SM00320">
    <property type="entry name" value="WD40"/>
    <property type="match status" value="13"/>
</dbReference>
<dbReference type="HOGENOM" id="CLU_229447_0_0_0"/>
<dbReference type="FunFam" id="2.130.10.10:FF:000228">
    <property type="entry name" value="COMPASS-like H3K4 histone methylase component WDR5A"/>
    <property type="match status" value="1"/>
</dbReference>
<dbReference type="SUPFAM" id="SSF52540">
    <property type="entry name" value="P-loop containing nucleoside triphosphate hydrolases"/>
    <property type="match status" value="1"/>
</dbReference>
<dbReference type="PANTHER" id="PTHR22847:SF637">
    <property type="entry name" value="WD REPEAT DOMAIN 5B"/>
    <property type="match status" value="1"/>
</dbReference>
<feature type="repeat" description="WD" evidence="3">
    <location>
        <begin position="1071"/>
        <end position="1112"/>
    </location>
</feature>
<dbReference type="Gene3D" id="2.130.10.10">
    <property type="entry name" value="YVTN repeat-like/Quinoprotein amine dehydrogenase"/>
    <property type="match status" value="6"/>
</dbReference>
<reference evidence="6" key="1">
    <citation type="journal article" date="2015" name="PeerJ">
        <title>First genomic representation of candidate bacterial phylum KSB3 points to enhanced environmental sensing as a trigger of wastewater bulking.</title>
        <authorList>
            <person name="Sekiguchi Y."/>
            <person name="Ohashi A."/>
            <person name="Parks D.H."/>
            <person name="Yamauchi T."/>
            <person name="Tyson G.W."/>
            <person name="Hugenholtz P."/>
        </authorList>
    </citation>
    <scope>NUCLEOTIDE SEQUENCE [LARGE SCALE GENOMIC DNA]</scope>
</reference>
<dbReference type="SUPFAM" id="SSF48452">
    <property type="entry name" value="TPR-like"/>
    <property type="match status" value="3"/>
</dbReference>
<dbReference type="PRINTS" id="PR00320">
    <property type="entry name" value="GPROTEINBRPT"/>
</dbReference>
<feature type="repeat" description="TPR" evidence="4">
    <location>
        <begin position="1868"/>
        <end position="1901"/>
    </location>
</feature>
<dbReference type="InterPro" id="IPR036322">
    <property type="entry name" value="WD40_repeat_dom_sf"/>
</dbReference>
<keyword evidence="7" id="KW-1185">Reference proteome</keyword>
<feature type="repeat" description="TPR" evidence="4">
    <location>
        <begin position="1723"/>
        <end position="1756"/>
    </location>
</feature>
<dbReference type="InterPro" id="IPR049052">
    <property type="entry name" value="nSTAND1"/>
</dbReference>
<feature type="repeat" description="WD" evidence="3">
    <location>
        <begin position="1029"/>
        <end position="1070"/>
    </location>
</feature>
<dbReference type="InterPro" id="IPR015943">
    <property type="entry name" value="WD40/YVTN_repeat-like_dom_sf"/>
</dbReference>
<feature type="repeat" description="TPR" evidence="4">
    <location>
        <begin position="1567"/>
        <end position="1600"/>
    </location>
</feature>
<feature type="repeat" description="WD" evidence="3">
    <location>
        <begin position="945"/>
        <end position="986"/>
    </location>
</feature>
<dbReference type="Pfam" id="PF00400">
    <property type="entry name" value="WD40"/>
    <property type="match status" value="13"/>
</dbReference>
<gene>
    <name evidence="6" type="ORF">U14_06002</name>
</gene>
<dbReference type="Pfam" id="PF13414">
    <property type="entry name" value="TPR_11"/>
    <property type="match status" value="1"/>
</dbReference>
<dbReference type="PROSITE" id="PS50082">
    <property type="entry name" value="WD_REPEATS_2"/>
    <property type="match status" value="13"/>
</dbReference>
<dbReference type="CDD" id="cd00200">
    <property type="entry name" value="WD40"/>
    <property type="match status" value="2"/>
</dbReference>
<evidence type="ECO:0000313" key="6">
    <source>
        <dbReference type="EMBL" id="GAK54714.1"/>
    </source>
</evidence>
<feature type="repeat" description="TPR" evidence="4">
    <location>
        <begin position="1970"/>
        <end position="2003"/>
    </location>
</feature>
<evidence type="ECO:0000256" key="3">
    <source>
        <dbReference type="PROSITE-ProRule" id="PRU00221"/>
    </source>
</evidence>
<feature type="repeat" description="WD" evidence="3">
    <location>
        <begin position="987"/>
        <end position="1028"/>
    </location>
</feature>
<feature type="repeat" description="WD" evidence="3">
    <location>
        <begin position="1285"/>
        <end position="1317"/>
    </location>
</feature>
<dbReference type="Gene3D" id="1.25.40.10">
    <property type="entry name" value="Tetratricopeptide repeat domain"/>
    <property type="match status" value="5"/>
</dbReference>
<feature type="repeat" description="WD" evidence="3">
    <location>
        <begin position="1450"/>
        <end position="1491"/>
    </location>
</feature>
<dbReference type="PROSITE" id="PS00675">
    <property type="entry name" value="SIGMA54_INTERACT_1"/>
    <property type="match status" value="1"/>
</dbReference>
<dbReference type="InterPro" id="IPR020472">
    <property type="entry name" value="WD40_PAC1"/>
</dbReference>
<dbReference type="SUPFAM" id="SSF50978">
    <property type="entry name" value="WD40 repeat-like"/>
    <property type="match status" value="2"/>
</dbReference>
<feature type="repeat" description="TPR" evidence="4">
    <location>
        <begin position="2161"/>
        <end position="2194"/>
    </location>
</feature>
<keyword evidence="4" id="KW-0802">TPR repeat</keyword>
<dbReference type="PROSITE" id="PS50294">
    <property type="entry name" value="WD_REPEATS_REGION"/>
    <property type="match status" value="13"/>
</dbReference>
<dbReference type="SUPFAM" id="SSF48439">
    <property type="entry name" value="Protein prenylyltransferase"/>
    <property type="match status" value="1"/>
</dbReference>
<dbReference type="EMBL" id="DF820462">
    <property type="protein sequence ID" value="GAK54714.1"/>
    <property type="molecule type" value="Genomic_DNA"/>
</dbReference>
<keyword evidence="1 3" id="KW-0853">WD repeat</keyword>
<dbReference type="InterPro" id="IPR025662">
    <property type="entry name" value="Sigma_54_int_dom_ATP-bd_1"/>
</dbReference>
<dbReference type="STRING" id="1499966.U14_06002"/>
<dbReference type="InterPro" id="IPR019734">
    <property type="entry name" value="TPR_rpt"/>
</dbReference>
<dbReference type="InterPro" id="IPR027417">
    <property type="entry name" value="P-loop_NTPase"/>
</dbReference>
<feature type="repeat" description="TPR" evidence="4">
    <location>
        <begin position="1601"/>
        <end position="1634"/>
    </location>
</feature>
<protein>
    <submittedName>
        <fullName evidence="6">WD-40 repeat protein</fullName>
    </submittedName>
</protein>
<dbReference type="PROSITE" id="PS00678">
    <property type="entry name" value="WD_REPEATS_1"/>
    <property type="match status" value="6"/>
</dbReference>
<feature type="repeat" description="TPR" evidence="4">
    <location>
        <begin position="1757"/>
        <end position="1790"/>
    </location>
</feature>
<feature type="repeat" description="TPR" evidence="4">
    <location>
        <begin position="1533"/>
        <end position="1566"/>
    </location>
</feature>
<name>A0A081BTI3_9BACT</name>
<dbReference type="Pfam" id="PF20703">
    <property type="entry name" value="nSTAND1"/>
    <property type="match status" value="1"/>
</dbReference>
<evidence type="ECO:0000256" key="2">
    <source>
        <dbReference type="ARBA" id="ARBA00022737"/>
    </source>
</evidence>
<dbReference type="PANTHER" id="PTHR22847">
    <property type="entry name" value="WD40 REPEAT PROTEIN"/>
    <property type="match status" value="1"/>
</dbReference>
<accession>A0A081BTI3</accession>